<dbReference type="EMBL" id="JH651379">
    <property type="protein sequence ID" value="EIJ39436.1"/>
    <property type="molecule type" value="Genomic_DNA"/>
</dbReference>
<dbReference type="SUPFAM" id="SSF53335">
    <property type="entry name" value="S-adenosyl-L-methionine-dependent methyltransferases"/>
    <property type="match status" value="1"/>
</dbReference>
<sequence length="245" mass="28458">MKTIIDNFSTDSGNYAKYRPTYPKEFIEEISHHVNYKKSALDIGTGNGQVAVVLSEIFAQVNAIDISENQLKNAIQLPNIEYQVSRAEETPFYNQYFDLITVGQAFHWFDFDAFYEEAKRILKPGGVLALFGYGVLRGSADFNAKMNVFYEEVIGSYWDKERIYIDEKYQNINFPFNEINLSKDYFIKVNWTLAQLKGYLESWSAVKKYEKQNNENPVEDFIQLLSGIEKISLEFPVFYRIGSLK</sequence>
<comment type="similarity">
    <text evidence="1">Belongs to the methyltransferase superfamily.</text>
</comment>
<dbReference type="PANTHER" id="PTHR44942">
    <property type="entry name" value="METHYLTRANSF_11 DOMAIN-CONTAINING PROTEIN"/>
    <property type="match status" value="1"/>
</dbReference>
<dbReference type="HOGENOM" id="CLU_049344_5_1_10"/>
<dbReference type="eggNOG" id="COG2226">
    <property type="taxonomic scope" value="Bacteria"/>
</dbReference>
<dbReference type="GO" id="GO:0008757">
    <property type="term" value="F:S-adenosylmethionine-dependent methyltransferase activity"/>
    <property type="evidence" value="ECO:0007669"/>
    <property type="project" value="InterPro"/>
</dbReference>
<keyword evidence="3" id="KW-0808">Transferase</keyword>
<proteinExistence type="inferred from homology"/>
<evidence type="ECO:0000259" key="4">
    <source>
        <dbReference type="Pfam" id="PF08241"/>
    </source>
</evidence>
<protein>
    <submittedName>
        <fullName evidence="5">Methylase involved in ubiquinone/menaquinone biosynthesis</fullName>
    </submittedName>
</protein>
<name>I3C743_9FLAO</name>
<feature type="domain" description="Methyltransferase type 11" evidence="4">
    <location>
        <begin position="41"/>
        <end position="129"/>
    </location>
</feature>
<keyword evidence="2 5" id="KW-0489">Methyltransferase</keyword>
<gene>
    <name evidence="5" type="ORF">JoomaDRAFT_2457</name>
</gene>
<dbReference type="InterPro" id="IPR051052">
    <property type="entry name" value="Diverse_substrate_MTase"/>
</dbReference>
<dbReference type="InterPro" id="IPR013216">
    <property type="entry name" value="Methyltransf_11"/>
</dbReference>
<evidence type="ECO:0000256" key="1">
    <source>
        <dbReference type="ARBA" id="ARBA00008361"/>
    </source>
</evidence>
<keyword evidence="6" id="KW-1185">Reference proteome</keyword>
<evidence type="ECO:0000256" key="2">
    <source>
        <dbReference type="ARBA" id="ARBA00022603"/>
    </source>
</evidence>
<organism evidence="5 6">
    <name type="scientific">Galbibacter orientalis DSM 19592</name>
    <dbReference type="NCBI Taxonomy" id="926559"/>
    <lineage>
        <taxon>Bacteria</taxon>
        <taxon>Pseudomonadati</taxon>
        <taxon>Bacteroidota</taxon>
        <taxon>Flavobacteriia</taxon>
        <taxon>Flavobacteriales</taxon>
        <taxon>Flavobacteriaceae</taxon>
        <taxon>Galbibacter</taxon>
    </lineage>
</organism>
<dbReference type="AlphaFoldDB" id="I3C743"/>
<evidence type="ECO:0000256" key="3">
    <source>
        <dbReference type="ARBA" id="ARBA00022679"/>
    </source>
</evidence>
<dbReference type="STRING" id="926559.JoomaDRAFT_2457"/>
<dbReference type="CDD" id="cd02440">
    <property type="entry name" value="AdoMet_MTases"/>
    <property type="match status" value="1"/>
</dbReference>
<dbReference type="Proteomes" id="UP000004690">
    <property type="component" value="Unassembled WGS sequence"/>
</dbReference>
<evidence type="ECO:0000313" key="6">
    <source>
        <dbReference type="Proteomes" id="UP000004690"/>
    </source>
</evidence>
<keyword evidence="5" id="KW-0830">Ubiquinone</keyword>
<accession>I3C743</accession>
<dbReference type="RefSeq" id="WP_008612871.1">
    <property type="nucleotide sequence ID" value="NZ_JH651379.1"/>
</dbReference>
<dbReference type="GO" id="GO:0032259">
    <property type="term" value="P:methylation"/>
    <property type="evidence" value="ECO:0007669"/>
    <property type="project" value="UniProtKB-KW"/>
</dbReference>
<dbReference type="Gene3D" id="3.40.50.150">
    <property type="entry name" value="Vaccinia Virus protein VP39"/>
    <property type="match status" value="1"/>
</dbReference>
<reference evidence="5 6" key="1">
    <citation type="submission" date="2012-02" db="EMBL/GenBank/DDBJ databases">
        <title>Improved High-Quality Draft genome of Joostella marina DSM 19592.</title>
        <authorList>
            <consortium name="US DOE Joint Genome Institute (JGI-PGF)"/>
            <person name="Lucas S."/>
            <person name="Copeland A."/>
            <person name="Lapidus A."/>
            <person name="Bruce D."/>
            <person name="Goodwin L."/>
            <person name="Pitluck S."/>
            <person name="Peters L."/>
            <person name="Chertkov O."/>
            <person name="Ovchinnikova G."/>
            <person name="Kyrpides N."/>
            <person name="Mavromatis K."/>
            <person name="Detter J.C."/>
            <person name="Han C."/>
            <person name="Land M."/>
            <person name="Hauser L."/>
            <person name="Markowitz V."/>
            <person name="Cheng J.-F."/>
            <person name="Hugenholtz P."/>
            <person name="Woyke T."/>
            <person name="Wu D."/>
            <person name="Tindall B."/>
            <person name="Brambilla E."/>
            <person name="Klenk H.-P."/>
            <person name="Eisen J.A."/>
        </authorList>
    </citation>
    <scope>NUCLEOTIDE SEQUENCE [LARGE SCALE GENOMIC DNA]</scope>
    <source>
        <strain evidence="5 6">DSM 19592</strain>
    </source>
</reference>
<dbReference type="PANTHER" id="PTHR44942:SF4">
    <property type="entry name" value="METHYLTRANSFERASE TYPE 11 DOMAIN-CONTAINING PROTEIN"/>
    <property type="match status" value="1"/>
</dbReference>
<dbReference type="Pfam" id="PF08241">
    <property type="entry name" value="Methyltransf_11"/>
    <property type="match status" value="1"/>
</dbReference>
<dbReference type="InterPro" id="IPR029063">
    <property type="entry name" value="SAM-dependent_MTases_sf"/>
</dbReference>
<evidence type="ECO:0000313" key="5">
    <source>
        <dbReference type="EMBL" id="EIJ39436.1"/>
    </source>
</evidence>